<evidence type="ECO:0000259" key="8">
    <source>
        <dbReference type="Pfam" id="PF07715"/>
    </source>
</evidence>
<reference evidence="10 11" key="1">
    <citation type="submission" date="2019-08" db="EMBL/GenBank/DDBJ databases">
        <title>Genome of Phaeodactylibacter luteus.</title>
        <authorList>
            <person name="Bowman J.P."/>
        </authorList>
    </citation>
    <scope>NUCLEOTIDE SEQUENCE [LARGE SCALE GENOMIC DNA]</scope>
    <source>
        <strain evidence="10 11">KCTC 42180</strain>
    </source>
</reference>
<dbReference type="EMBL" id="VOOR01000010">
    <property type="protein sequence ID" value="TXB64955.1"/>
    <property type="molecule type" value="Genomic_DNA"/>
</dbReference>
<dbReference type="InterPro" id="IPR037066">
    <property type="entry name" value="Plug_dom_sf"/>
</dbReference>
<keyword evidence="5 7" id="KW-0472">Membrane</keyword>
<evidence type="ECO:0000256" key="5">
    <source>
        <dbReference type="ARBA" id="ARBA00023136"/>
    </source>
</evidence>
<keyword evidence="2 7" id="KW-0813">Transport</keyword>
<gene>
    <name evidence="10" type="ORF">FRY97_06915</name>
</gene>
<dbReference type="InterPro" id="IPR008969">
    <property type="entry name" value="CarboxyPept-like_regulatory"/>
</dbReference>
<evidence type="ECO:0000313" key="11">
    <source>
        <dbReference type="Proteomes" id="UP000321580"/>
    </source>
</evidence>
<keyword evidence="4 7" id="KW-0812">Transmembrane</keyword>
<evidence type="ECO:0000256" key="1">
    <source>
        <dbReference type="ARBA" id="ARBA00004571"/>
    </source>
</evidence>
<organism evidence="10 11">
    <name type="scientific">Phaeodactylibacter luteus</name>
    <dbReference type="NCBI Taxonomy" id="1564516"/>
    <lineage>
        <taxon>Bacteria</taxon>
        <taxon>Pseudomonadati</taxon>
        <taxon>Bacteroidota</taxon>
        <taxon>Saprospiria</taxon>
        <taxon>Saprospirales</taxon>
        <taxon>Haliscomenobacteraceae</taxon>
        <taxon>Phaeodactylibacter</taxon>
    </lineage>
</organism>
<dbReference type="InterPro" id="IPR039426">
    <property type="entry name" value="TonB-dep_rcpt-like"/>
</dbReference>
<dbReference type="GO" id="GO:0009279">
    <property type="term" value="C:cell outer membrane"/>
    <property type="evidence" value="ECO:0007669"/>
    <property type="project" value="UniProtKB-SubCell"/>
</dbReference>
<feature type="domain" description="Outer membrane protein beta-barrel" evidence="9">
    <location>
        <begin position="368"/>
        <end position="764"/>
    </location>
</feature>
<dbReference type="Pfam" id="PF13715">
    <property type="entry name" value="CarbopepD_reg_2"/>
    <property type="match status" value="1"/>
</dbReference>
<dbReference type="PANTHER" id="PTHR40980:SF4">
    <property type="entry name" value="TONB-DEPENDENT RECEPTOR-LIKE BETA-BARREL DOMAIN-CONTAINING PROTEIN"/>
    <property type="match status" value="1"/>
</dbReference>
<dbReference type="AlphaFoldDB" id="A0A5C6RSL6"/>
<protein>
    <submittedName>
        <fullName evidence="10">TonB-dependent receptor</fullName>
    </submittedName>
</protein>
<keyword evidence="6 7" id="KW-0998">Cell outer membrane</keyword>
<dbReference type="Pfam" id="PF07715">
    <property type="entry name" value="Plug"/>
    <property type="match status" value="1"/>
</dbReference>
<dbReference type="InterPro" id="IPR041700">
    <property type="entry name" value="OMP_b-brl_3"/>
</dbReference>
<dbReference type="Proteomes" id="UP000321580">
    <property type="component" value="Unassembled WGS sequence"/>
</dbReference>
<keyword evidence="11" id="KW-1185">Reference proteome</keyword>
<dbReference type="PANTHER" id="PTHR40980">
    <property type="entry name" value="PLUG DOMAIN-CONTAINING PROTEIN"/>
    <property type="match status" value="1"/>
</dbReference>
<dbReference type="PROSITE" id="PS52016">
    <property type="entry name" value="TONB_DEPENDENT_REC_3"/>
    <property type="match status" value="1"/>
</dbReference>
<dbReference type="SUPFAM" id="SSF56935">
    <property type="entry name" value="Porins"/>
    <property type="match status" value="1"/>
</dbReference>
<comment type="subcellular location">
    <subcellularLocation>
        <location evidence="1 7">Cell outer membrane</location>
        <topology evidence="1 7">Multi-pass membrane protein</topology>
    </subcellularLocation>
</comment>
<name>A0A5C6RSL6_9BACT</name>
<evidence type="ECO:0000256" key="2">
    <source>
        <dbReference type="ARBA" id="ARBA00022448"/>
    </source>
</evidence>
<dbReference type="Gene3D" id="2.170.130.10">
    <property type="entry name" value="TonB-dependent receptor, plug domain"/>
    <property type="match status" value="1"/>
</dbReference>
<keyword evidence="10" id="KW-0675">Receptor</keyword>
<dbReference type="Gene3D" id="2.60.40.1120">
    <property type="entry name" value="Carboxypeptidase-like, regulatory domain"/>
    <property type="match status" value="1"/>
</dbReference>
<dbReference type="InterPro" id="IPR012910">
    <property type="entry name" value="Plug_dom"/>
</dbReference>
<accession>A0A5C6RSL6</accession>
<feature type="domain" description="TonB-dependent receptor plug" evidence="8">
    <location>
        <begin position="136"/>
        <end position="212"/>
    </location>
</feature>
<dbReference type="InterPro" id="IPR036942">
    <property type="entry name" value="Beta-barrel_TonB_sf"/>
</dbReference>
<dbReference type="Pfam" id="PF14905">
    <property type="entry name" value="OMP_b-brl_3"/>
    <property type="match status" value="1"/>
</dbReference>
<evidence type="ECO:0000256" key="3">
    <source>
        <dbReference type="ARBA" id="ARBA00022452"/>
    </source>
</evidence>
<evidence type="ECO:0000313" key="10">
    <source>
        <dbReference type="EMBL" id="TXB64955.1"/>
    </source>
</evidence>
<keyword evidence="3 7" id="KW-1134">Transmembrane beta strand</keyword>
<evidence type="ECO:0000256" key="7">
    <source>
        <dbReference type="PROSITE-ProRule" id="PRU01360"/>
    </source>
</evidence>
<evidence type="ECO:0000256" key="6">
    <source>
        <dbReference type="ARBA" id="ARBA00023237"/>
    </source>
</evidence>
<comment type="similarity">
    <text evidence="7">Belongs to the TonB-dependent receptor family.</text>
</comment>
<dbReference type="OrthoDB" id="972646at2"/>
<evidence type="ECO:0000259" key="9">
    <source>
        <dbReference type="Pfam" id="PF14905"/>
    </source>
</evidence>
<dbReference type="Gene3D" id="2.40.170.20">
    <property type="entry name" value="TonB-dependent receptor, beta-barrel domain"/>
    <property type="match status" value="1"/>
</dbReference>
<proteinExistence type="inferred from homology"/>
<sequence length="780" mass="86460">MLLPFASLPLCGQSVAITGKVVEAVQNTPVEFATVLLTSLDNDASLGGTTTGPDGSFALEAPHSRVRIQITFIGFAPRTLANFEQEGGTIDLGVVQLAQDQQTLEEVVVRAEKSQTVFKLDKRVFNVGKDLSSTGASALEILNNVPSVNVNIEGEIALRGSTGVQILINGKPSVLASEQGNALGTLTADMIERIEVITNPSAKYDAEGTSGIINIVLKKEERDGINGSVTLNTGWPHNHSLGLSLNRRTEKFNLFSQLGAGYRELPNDVRSTNQDLRSGNSLLSEGEEFRNENFYNFILGADYHINEANVLTLSGNFAYEIEDQPSATAFEFRDAAGQLLSAWERTESTQATNPKWQYELQYKKDFEDDEEHMLLFSALGSFFGKSQSSVFDNNTTVGDTSYASQQTRTDFKEAEYTFKLDYTRPVSEQFTIETGAQYVATDVSNDFAVSNLQDGLWANDPNFTNVFEYGQQVLGLYGTGGYEGGKWGLKVGLRLESTILNTLLATTQTANEQRFLNLFPSAHTSFKVTPALSFQAGYSRRVFRPRLWDLNPFFNIRNNFSIRTGNPELQPEFTDSYEVSAIYLLGQASLNFSLYHRYTTDVVERVATVADNVQTTTPQNIGTNQSTGLEANFKYSPKAWLSLNGDLNYNYFSRKGQLEGTSFNFDADQWSAKVTAKLKGPANIDFEITGHYRSSFQTVQSIVEDQVFADMGLRKKVLNGRGVINLSVRDLFASRVQESTAEQATFNLYNRRFRGRFITLGFSYGFGKGEAMEFSGQKRF</sequence>
<dbReference type="SUPFAM" id="SSF49464">
    <property type="entry name" value="Carboxypeptidase regulatory domain-like"/>
    <property type="match status" value="1"/>
</dbReference>
<evidence type="ECO:0000256" key="4">
    <source>
        <dbReference type="ARBA" id="ARBA00022692"/>
    </source>
</evidence>
<comment type="caution">
    <text evidence="10">The sequence shown here is derived from an EMBL/GenBank/DDBJ whole genome shotgun (WGS) entry which is preliminary data.</text>
</comment>